<reference evidence="5 6" key="1">
    <citation type="journal article" date="2024" name="ISME J.">
        <title>Tailless and filamentous prophages are predominant in marine Vibrio.</title>
        <authorList>
            <person name="Steensen K."/>
            <person name="Seneca J."/>
            <person name="Bartlau N."/>
            <person name="Yu X.A."/>
            <person name="Hussain F.A."/>
            <person name="Polz M.F."/>
        </authorList>
    </citation>
    <scope>NUCLEOTIDE SEQUENCE [LARGE SCALE GENOMIC DNA]</scope>
    <source>
        <strain evidence="5 6">10N.222.51.A1</strain>
    </source>
</reference>
<evidence type="ECO:0000256" key="3">
    <source>
        <dbReference type="SAM" id="Coils"/>
    </source>
</evidence>
<evidence type="ECO:0000256" key="4">
    <source>
        <dbReference type="SAM" id="SignalP"/>
    </source>
</evidence>
<evidence type="ECO:0000256" key="2">
    <source>
        <dbReference type="ARBA" id="ARBA00023274"/>
    </source>
</evidence>
<dbReference type="RefSeq" id="WP_372265071.1">
    <property type="nucleotide sequence ID" value="NZ_JBFRUW010000006.1"/>
</dbReference>
<evidence type="ECO:0000313" key="6">
    <source>
        <dbReference type="Proteomes" id="UP001570417"/>
    </source>
</evidence>
<accession>A0ABV4N822</accession>
<gene>
    <name evidence="5" type="ORF">AB4566_04500</name>
</gene>
<dbReference type="InterPro" id="IPR001859">
    <property type="entry name" value="Ribosomal_P1/P2_euk"/>
</dbReference>
<feature type="chain" id="PRO_5045847611" evidence="4">
    <location>
        <begin position="23"/>
        <end position="258"/>
    </location>
</feature>
<protein>
    <submittedName>
        <fullName evidence="5">Uncharacterized protein</fullName>
    </submittedName>
</protein>
<comment type="caution">
    <text evidence="5">The sequence shown here is derived from an EMBL/GenBank/DDBJ whole genome shotgun (WGS) entry which is preliminary data.</text>
</comment>
<keyword evidence="1" id="KW-0689">Ribosomal protein</keyword>
<dbReference type="EMBL" id="JBFRUW010000006">
    <property type="protein sequence ID" value="MFA0567530.1"/>
    <property type="molecule type" value="Genomic_DNA"/>
</dbReference>
<keyword evidence="4" id="KW-0732">Signal</keyword>
<evidence type="ECO:0000256" key="1">
    <source>
        <dbReference type="ARBA" id="ARBA00022980"/>
    </source>
</evidence>
<feature type="signal peptide" evidence="4">
    <location>
        <begin position="1"/>
        <end position="22"/>
    </location>
</feature>
<keyword evidence="6" id="KW-1185">Reference proteome</keyword>
<name>A0ABV4N822_9VIBR</name>
<feature type="coiled-coil region" evidence="3">
    <location>
        <begin position="120"/>
        <end position="180"/>
    </location>
</feature>
<organism evidence="5 6">
    <name type="scientific">Vibrio gallaecicus</name>
    <dbReference type="NCBI Taxonomy" id="552386"/>
    <lineage>
        <taxon>Bacteria</taxon>
        <taxon>Pseudomonadati</taxon>
        <taxon>Pseudomonadota</taxon>
        <taxon>Gammaproteobacteria</taxon>
        <taxon>Vibrionales</taxon>
        <taxon>Vibrionaceae</taxon>
        <taxon>Vibrio</taxon>
    </lineage>
</organism>
<dbReference type="PRINTS" id="PR00456">
    <property type="entry name" value="RIBOSOMALP2"/>
</dbReference>
<dbReference type="Proteomes" id="UP001570417">
    <property type="component" value="Unassembled WGS sequence"/>
</dbReference>
<proteinExistence type="predicted"/>
<keyword evidence="2" id="KW-0687">Ribonucleoprotein</keyword>
<keyword evidence="3" id="KW-0175">Coiled coil</keyword>
<evidence type="ECO:0000313" key="5">
    <source>
        <dbReference type="EMBL" id="MFA0567530.1"/>
    </source>
</evidence>
<sequence length="258" mass="25226">MNKVYIAIAIALYASAPFTASALSVVQPGIESDRKGQSGFDKCAVAICTDDNSGDFNSSTNGSNKFNNLDPLVYPIDSSSGPGWAPGSGIPGIWGTEGAPLPPWITVVNTGDCKSNCTDVAEANAKADEAKAKAAEAKAKAAEANAKAAEANAKAVEANAKAAEAIAKAAEANAKAAEAKPYEVASTNAAAVIAIDNANTANTAAVAANAAAAAANAAAAAANATAAAANAAVSDAIAAVSDAKARAFKSSAASGLLR</sequence>